<keyword evidence="3" id="KW-1185">Reference proteome</keyword>
<evidence type="ECO:0000313" key="2">
    <source>
        <dbReference type="EMBL" id="KRY59649.1"/>
    </source>
</evidence>
<reference evidence="2 3" key="1">
    <citation type="submission" date="2015-01" db="EMBL/GenBank/DDBJ databases">
        <title>Evolution of Trichinella species and genotypes.</title>
        <authorList>
            <person name="Korhonen P.K."/>
            <person name="Edoardo P."/>
            <person name="Giuseppe L.R."/>
            <person name="Gasser R.B."/>
        </authorList>
    </citation>
    <scope>NUCLEOTIDE SEQUENCE [LARGE SCALE GENOMIC DNA]</scope>
    <source>
        <strain evidence="2">ISS120</strain>
    </source>
</reference>
<dbReference type="GO" id="GO:0043565">
    <property type="term" value="F:sequence-specific DNA binding"/>
    <property type="evidence" value="ECO:0007669"/>
    <property type="project" value="TreeGrafter"/>
</dbReference>
<accession>A0A0V1DDY9</accession>
<dbReference type="EMBL" id="JYDI01000010">
    <property type="protein sequence ID" value="KRY59649.1"/>
    <property type="molecule type" value="Genomic_DNA"/>
</dbReference>
<organism evidence="2 3">
    <name type="scientific">Trichinella britovi</name>
    <name type="common">Parasitic roundworm</name>
    <dbReference type="NCBI Taxonomy" id="45882"/>
    <lineage>
        <taxon>Eukaryota</taxon>
        <taxon>Metazoa</taxon>
        <taxon>Ecdysozoa</taxon>
        <taxon>Nematoda</taxon>
        <taxon>Enoplea</taxon>
        <taxon>Dorylaimia</taxon>
        <taxon>Trichinellida</taxon>
        <taxon>Trichinellidae</taxon>
        <taxon>Trichinella</taxon>
    </lineage>
</organism>
<dbReference type="Proteomes" id="UP000054653">
    <property type="component" value="Unassembled WGS sequence"/>
</dbReference>
<protein>
    <submittedName>
        <fullName evidence="2">PiggyBac transposable element-derived protein 3</fullName>
    </submittedName>
</protein>
<comment type="caution">
    <text evidence="2">The sequence shown here is derived from an EMBL/GenBank/DDBJ whole genome shotgun (WGS) entry which is preliminary data.</text>
</comment>
<gene>
    <name evidence="2" type="primary">PGBD3</name>
    <name evidence="2" type="ORF">T03_17731</name>
</gene>
<feature type="non-terminal residue" evidence="2">
    <location>
        <position position="1"/>
    </location>
</feature>
<feature type="non-terminal residue" evidence="2">
    <location>
        <position position="382"/>
    </location>
</feature>
<feature type="domain" description="PiggyBac transposable element-derived protein" evidence="1">
    <location>
        <begin position="106"/>
        <end position="301"/>
    </location>
</feature>
<evidence type="ECO:0000259" key="1">
    <source>
        <dbReference type="Pfam" id="PF13843"/>
    </source>
</evidence>
<dbReference type="InterPro" id="IPR052638">
    <property type="entry name" value="PiggyBac_TE-derived"/>
</dbReference>
<proteinExistence type="predicted"/>
<dbReference type="InterPro" id="IPR029526">
    <property type="entry name" value="PGBD"/>
</dbReference>
<dbReference type="STRING" id="45882.A0A0V1DDY9"/>
<dbReference type="Pfam" id="PF13843">
    <property type="entry name" value="DDE_Tnp_1_7"/>
    <property type="match status" value="1"/>
</dbReference>
<sequence length="382" mass="44249">LENAVDFIETLSPSAQLNVEICQLPPDEDGNITDEEHIDGDAFMEVEPTDVCGELDVSIQCDESDVEKSDEDTEEQIMAESHEWKKRIDHVSPLSNVAPHLMLCRPIELFYLIFPKERMQYYAEMTMRYAAQKGGNLVVDGGDIEHFFGILLFSGYHCVPSENAFWSTSEDMQVQLVSGSMSRSRFRELNKNFHTMDNTELLAGDKLGKISGVYDDLNNRLRQFGIFHEKLSIDEGMVPYYGHHTCKMFIRGKPIRFGYKIWTMSSANGYPYALKIYAGRDERKKTWQLHRELHKDSSTALSHLDFRRDVTTHLLRAKPRLTIRTGRRAHPPETLRITEGHYLEPISQGRCRVCKKNCRLHCVECRERLHRKCFPLYHRVST</sequence>
<dbReference type="AlphaFoldDB" id="A0A0V1DDY9"/>
<evidence type="ECO:0000313" key="3">
    <source>
        <dbReference type="Proteomes" id="UP000054653"/>
    </source>
</evidence>
<name>A0A0V1DDY9_TRIBR</name>
<dbReference type="PANTHER" id="PTHR47055:SF3">
    <property type="entry name" value="PHORBOL-ESTER_DAG-TYPE DOMAIN-CONTAINING PROTEIN"/>
    <property type="match status" value="1"/>
</dbReference>
<dbReference type="PANTHER" id="PTHR47055">
    <property type="entry name" value="DDE_TNP_1_7 DOMAIN-CONTAINING PROTEIN"/>
    <property type="match status" value="1"/>
</dbReference>